<evidence type="ECO:0000313" key="2">
    <source>
        <dbReference type="Proteomes" id="UP000034854"/>
    </source>
</evidence>
<dbReference type="Proteomes" id="UP000034854">
    <property type="component" value="Unassembled WGS sequence"/>
</dbReference>
<organism evidence="1 2">
    <name type="scientific">Candidatus Curtissbacteria bacterium GW2011_GWA1_41_11</name>
    <dbReference type="NCBI Taxonomy" id="1618409"/>
    <lineage>
        <taxon>Bacteria</taxon>
        <taxon>Candidatus Curtissiibacteriota</taxon>
    </lineage>
</organism>
<evidence type="ECO:0000313" key="1">
    <source>
        <dbReference type="EMBL" id="KKR86483.1"/>
    </source>
</evidence>
<evidence type="ECO:0008006" key="3">
    <source>
        <dbReference type="Google" id="ProtNLM"/>
    </source>
</evidence>
<dbReference type="Gene3D" id="3.10.450.620">
    <property type="entry name" value="JHP933, nucleotidyltransferase-like core domain"/>
    <property type="match status" value="1"/>
</dbReference>
<sequence>MISSSVIKDLSSKLQTTELNIRREYVQHLFLSYFYQQKDADNVYFKGGTALRIMFQSPRFSEDLDFSSNKATINEIEDILLQTIREIEREGITVNLTESKRTSGGYLAIMIFLLGSQEAAIQLEISQREGRNAGEIKTIVNDFIPPYTLMSLSQSQLIAEKIRALLTRKKARDFYDLYFILRANLLPASEKNVLKQVMVVLDKINLRFEPELKMFLPKSHWSMIRHFKERLTKEIERYI</sequence>
<dbReference type="EMBL" id="LCAG01000014">
    <property type="protein sequence ID" value="KKR86483.1"/>
    <property type="molecule type" value="Genomic_DNA"/>
</dbReference>
<comment type="caution">
    <text evidence="1">The sequence shown here is derived from an EMBL/GenBank/DDBJ whole genome shotgun (WGS) entry which is preliminary data.</text>
</comment>
<dbReference type="InterPro" id="IPR014942">
    <property type="entry name" value="AbiEii"/>
</dbReference>
<proteinExistence type="predicted"/>
<protein>
    <recommendedName>
        <fullName evidence="3">Nucleotidyl transferase AbiEii/AbiGii toxin family protein</fullName>
    </recommendedName>
</protein>
<gene>
    <name evidence="1" type="ORF">UU34_C0014G0019</name>
</gene>
<dbReference type="AlphaFoldDB" id="A0A0G0UBZ4"/>
<dbReference type="Pfam" id="PF08843">
    <property type="entry name" value="AbiEii"/>
    <property type="match status" value="1"/>
</dbReference>
<name>A0A0G0UBZ4_9BACT</name>
<reference evidence="1 2" key="1">
    <citation type="journal article" date="2015" name="Nature">
        <title>rRNA introns, odd ribosomes, and small enigmatic genomes across a large radiation of phyla.</title>
        <authorList>
            <person name="Brown C.T."/>
            <person name="Hug L.A."/>
            <person name="Thomas B.C."/>
            <person name="Sharon I."/>
            <person name="Castelle C.J."/>
            <person name="Singh A."/>
            <person name="Wilkins M.J."/>
            <person name="Williams K.H."/>
            <person name="Banfield J.F."/>
        </authorList>
    </citation>
    <scope>NUCLEOTIDE SEQUENCE [LARGE SCALE GENOMIC DNA]</scope>
</reference>
<accession>A0A0G0UBZ4</accession>